<proteinExistence type="predicted"/>
<gene>
    <name evidence="4" type="ORF">BP01DRAFT_395784</name>
</gene>
<keyword evidence="5" id="KW-1185">Reference proteome</keyword>
<dbReference type="PANTHER" id="PTHR43439">
    <property type="entry name" value="PHENYLACETATE-COENZYME A LIGASE"/>
    <property type="match status" value="1"/>
</dbReference>
<accession>A0A318Z008</accession>
<keyword evidence="1" id="KW-0596">Phosphopantetheine</keyword>
<dbReference type="Pfam" id="PF00501">
    <property type="entry name" value="AMP-binding"/>
    <property type="match status" value="1"/>
</dbReference>
<dbReference type="Gene3D" id="3.40.50.12780">
    <property type="entry name" value="N-terminal domain of ligase-like"/>
    <property type="match status" value="1"/>
</dbReference>
<dbReference type="STRING" id="1450539.A0A318Z008"/>
<dbReference type="PANTHER" id="PTHR43439:SF2">
    <property type="entry name" value="ENZYME, PUTATIVE (JCVI)-RELATED"/>
    <property type="match status" value="1"/>
</dbReference>
<dbReference type="SUPFAM" id="SSF56801">
    <property type="entry name" value="Acetyl-CoA synthetase-like"/>
    <property type="match status" value="1"/>
</dbReference>
<dbReference type="InterPro" id="IPR020845">
    <property type="entry name" value="AMP-binding_CS"/>
</dbReference>
<feature type="domain" description="AMP-dependent synthetase/ligase" evidence="3">
    <location>
        <begin position="39"/>
        <end position="349"/>
    </location>
</feature>
<keyword evidence="2" id="KW-0597">Phosphoprotein</keyword>
<dbReference type="GeneID" id="37079650"/>
<dbReference type="InterPro" id="IPR042099">
    <property type="entry name" value="ANL_N_sf"/>
</dbReference>
<name>A0A318Z008_9EURO</name>
<dbReference type="InterPro" id="IPR000873">
    <property type="entry name" value="AMP-dep_synth/lig_dom"/>
</dbReference>
<dbReference type="AlphaFoldDB" id="A0A318Z008"/>
<dbReference type="Pfam" id="PF23562">
    <property type="entry name" value="AMP-binding_C_3"/>
    <property type="match status" value="1"/>
</dbReference>
<evidence type="ECO:0000313" key="4">
    <source>
        <dbReference type="EMBL" id="PYH40575.1"/>
    </source>
</evidence>
<dbReference type="Proteomes" id="UP000248349">
    <property type="component" value="Unassembled WGS sequence"/>
</dbReference>
<evidence type="ECO:0000256" key="1">
    <source>
        <dbReference type="ARBA" id="ARBA00022450"/>
    </source>
</evidence>
<dbReference type="OrthoDB" id="429813at2759"/>
<dbReference type="PROSITE" id="PS00455">
    <property type="entry name" value="AMP_BINDING"/>
    <property type="match status" value="1"/>
</dbReference>
<protein>
    <submittedName>
        <fullName evidence="4">AMP-binding enzyme</fullName>
    </submittedName>
</protein>
<dbReference type="InterPro" id="IPR051414">
    <property type="entry name" value="Adenylate-forming_Reductase"/>
</dbReference>
<organism evidence="4 5">
    <name type="scientific">Aspergillus saccharolyticus JOP 1030-1</name>
    <dbReference type="NCBI Taxonomy" id="1450539"/>
    <lineage>
        <taxon>Eukaryota</taxon>
        <taxon>Fungi</taxon>
        <taxon>Dikarya</taxon>
        <taxon>Ascomycota</taxon>
        <taxon>Pezizomycotina</taxon>
        <taxon>Eurotiomycetes</taxon>
        <taxon>Eurotiomycetidae</taxon>
        <taxon>Eurotiales</taxon>
        <taxon>Aspergillaceae</taxon>
        <taxon>Aspergillus</taxon>
        <taxon>Aspergillus subgen. Circumdati</taxon>
    </lineage>
</organism>
<evidence type="ECO:0000313" key="5">
    <source>
        <dbReference type="Proteomes" id="UP000248349"/>
    </source>
</evidence>
<sequence>MEQTSPFPLPGIYHGQRFLATVVETRAQDNSPWVSVPIDETDLSRGFRDISFQQLNNAANHAAHWLQQNLPATTEPFQCFAYAGPKDFLYPILAVAAAKIQKVIVLPSPLITPEAQLRIFRQKKCTVYLRPASMAEHVAGILQEAPEKLQTLTVPELGEFMQDAEAAPYTYPKSWEEGKDDPWIVFHTSGTTGFPKPITYTHRMMTAPDIAASLSDIENTHVHQYALQRWYTPLPSLHLTGTVMTLAMTSFVHMTAVVGPSAAPTPQLVADILRYGQVDGALLTPALIEELCLLSSGLEALRKLKYIHFAGAPLSPKAGAQLASHVHLVPCIGSTEAGGYFTTIPPRDHPSWDYVTFQKHAGAEFEHRFNDLHELVFVRRPDCPMQQIFSVYPDRDRFETNDLWVEHPDQKGSWKIIGRTDDYVALAHADGLHASLLEPEIESHPAVKTALIGGHGRPAPVLVVEFFPEAEEGVLAAGQSLVDSLRPYIDKVNARVHDCVKLSTDRVVVASKDKPFVRTIKGSVARLQTLGLYEEEIAALFERE</sequence>
<evidence type="ECO:0000256" key="2">
    <source>
        <dbReference type="ARBA" id="ARBA00022553"/>
    </source>
</evidence>
<reference evidence="4 5" key="1">
    <citation type="submission" date="2016-12" db="EMBL/GenBank/DDBJ databases">
        <title>The genomes of Aspergillus section Nigri reveals drivers in fungal speciation.</title>
        <authorList>
            <consortium name="DOE Joint Genome Institute"/>
            <person name="Vesth T.C."/>
            <person name="Nybo J."/>
            <person name="Theobald S."/>
            <person name="Brandl J."/>
            <person name="Frisvad J.C."/>
            <person name="Nielsen K.F."/>
            <person name="Lyhne E.K."/>
            <person name="Kogle M.E."/>
            <person name="Kuo A."/>
            <person name="Riley R."/>
            <person name="Clum A."/>
            <person name="Nolan M."/>
            <person name="Lipzen A."/>
            <person name="Salamov A."/>
            <person name="Henrissat B."/>
            <person name="Wiebenga A."/>
            <person name="De Vries R.P."/>
            <person name="Grigoriev I.V."/>
            <person name="Mortensen U.H."/>
            <person name="Andersen M.R."/>
            <person name="Baker S.E."/>
        </authorList>
    </citation>
    <scope>NUCLEOTIDE SEQUENCE [LARGE SCALE GENOMIC DNA]</scope>
    <source>
        <strain evidence="4 5">JOP 1030-1</strain>
    </source>
</reference>
<dbReference type="EMBL" id="KZ821282">
    <property type="protein sequence ID" value="PYH40575.1"/>
    <property type="molecule type" value="Genomic_DNA"/>
</dbReference>
<evidence type="ECO:0000259" key="3">
    <source>
        <dbReference type="Pfam" id="PF00501"/>
    </source>
</evidence>
<dbReference type="RefSeq" id="XP_025426557.1">
    <property type="nucleotide sequence ID" value="XM_025578421.1"/>
</dbReference>